<evidence type="ECO:0000256" key="7">
    <source>
        <dbReference type="ARBA" id="ARBA00023170"/>
    </source>
</evidence>
<dbReference type="PRINTS" id="PR00237">
    <property type="entry name" value="GPCRRHODOPSN"/>
</dbReference>
<sequence length="292" mass="33714">MAIVGLYAFLFMLGTCGNLAILTAIYQVRSLDRRSRYNTTLTYIGMLSIVDLISMLLLPVTIIDQVMGFWIFGTAVCKLFRLFEHIGKIFGTFILVCFSIDRYCRVCHPLKLTAYSMLALMFCITCVIVCPIVVFAQSKVSVVEEKTNELTRLHLFKCADNLGSQIFIFFSLTCFFFVTSLRLNLIVINFRSPYWLSVLYSLYMEIFSAPELQMPNSSFIYFMYGVHALPYINSASNFILYGLLNRQVNFSFIEKIRNGWKFLRISLFLLIIISFIFLSKYANILDERLKVS</sequence>
<feature type="transmembrane region" description="Helical" evidence="10">
    <location>
        <begin position="265"/>
        <end position="282"/>
    </location>
</feature>
<keyword evidence="7 9" id="KW-0675">Receptor</keyword>
<dbReference type="InterPro" id="IPR000276">
    <property type="entry name" value="GPCR_Rhodpsn"/>
</dbReference>
<evidence type="ECO:0000256" key="9">
    <source>
        <dbReference type="RuleBase" id="RU000688"/>
    </source>
</evidence>
<evidence type="ECO:0000256" key="2">
    <source>
        <dbReference type="ARBA" id="ARBA00022475"/>
    </source>
</evidence>
<accession>A0A0N5D5W0</accession>
<evidence type="ECO:0000313" key="12">
    <source>
        <dbReference type="EMBL" id="VDN05950.1"/>
    </source>
</evidence>
<evidence type="ECO:0000256" key="8">
    <source>
        <dbReference type="ARBA" id="ARBA00023224"/>
    </source>
</evidence>
<comment type="subcellular location">
    <subcellularLocation>
        <location evidence="1">Cell membrane</location>
        <topology evidence="1">Multi-pass membrane protein</topology>
    </subcellularLocation>
</comment>
<keyword evidence="4 10" id="KW-1133">Transmembrane helix</keyword>
<keyword evidence="2" id="KW-1003">Cell membrane</keyword>
<dbReference type="STRING" id="103827.A0A0N5D5W0"/>
<keyword evidence="5 9" id="KW-0297">G-protein coupled receptor</keyword>
<dbReference type="Pfam" id="PF00001">
    <property type="entry name" value="7tm_1"/>
    <property type="match status" value="1"/>
</dbReference>
<reference evidence="14" key="1">
    <citation type="submission" date="2017-02" db="UniProtKB">
        <authorList>
            <consortium name="WormBaseParasite"/>
        </authorList>
    </citation>
    <scope>IDENTIFICATION</scope>
</reference>
<feature type="transmembrane region" description="Helical" evidence="10">
    <location>
        <begin position="193"/>
        <end position="209"/>
    </location>
</feature>
<evidence type="ECO:0000313" key="13">
    <source>
        <dbReference type="Proteomes" id="UP000276776"/>
    </source>
</evidence>
<evidence type="ECO:0000256" key="10">
    <source>
        <dbReference type="SAM" id="Phobius"/>
    </source>
</evidence>
<dbReference type="PROSITE" id="PS00237">
    <property type="entry name" value="G_PROTEIN_RECEP_F1_1"/>
    <property type="match status" value="1"/>
</dbReference>
<gene>
    <name evidence="12" type="ORF">TCLT_LOCUS8394</name>
</gene>
<evidence type="ECO:0000256" key="3">
    <source>
        <dbReference type="ARBA" id="ARBA00022692"/>
    </source>
</evidence>
<keyword evidence="8 9" id="KW-0807">Transducer</keyword>
<dbReference type="PROSITE" id="PS50262">
    <property type="entry name" value="G_PROTEIN_RECEP_F1_2"/>
    <property type="match status" value="1"/>
</dbReference>
<feature type="transmembrane region" description="Helical" evidence="10">
    <location>
        <begin position="6"/>
        <end position="28"/>
    </location>
</feature>
<dbReference type="AlphaFoldDB" id="A0A0N5D5W0"/>
<feature type="transmembrane region" description="Helical" evidence="10">
    <location>
        <begin position="40"/>
        <end position="62"/>
    </location>
</feature>
<dbReference type="InterPro" id="IPR017452">
    <property type="entry name" value="GPCR_Rhodpsn_7TM"/>
</dbReference>
<evidence type="ECO:0000256" key="5">
    <source>
        <dbReference type="ARBA" id="ARBA00023040"/>
    </source>
</evidence>
<dbReference type="GO" id="GO:0043005">
    <property type="term" value="C:neuron projection"/>
    <property type="evidence" value="ECO:0007669"/>
    <property type="project" value="TreeGrafter"/>
</dbReference>
<evidence type="ECO:0000256" key="6">
    <source>
        <dbReference type="ARBA" id="ARBA00023136"/>
    </source>
</evidence>
<dbReference type="PANTHER" id="PTHR24229:SF53">
    <property type="entry name" value="NEUROPEPTIDE RECEPTOR 18"/>
    <property type="match status" value="1"/>
</dbReference>
<reference evidence="12 13" key="2">
    <citation type="submission" date="2018-11" db="EMBL/GenBank/DDBJ databases">
        <authorList>
            <consortium name="Pathogen Informatics"/>
        </authorList>
    </citation>
    <scope>NUCLEOTIDE SEQUENCE [LARGE SCALE GENOMIC DNA]</scope>
</reference>
<protein>
    <submittedName>
        <fullName evidence="14">G_PROTEIN_RECEP_F1_2 domain-containing protein</fullName>
    </submittedName>
</protein>
<keyword evidence="6 10" id="KW-0472">Membrane</keyword>
<feature type="transmembrane region" description="Helical" evidence="10">
    <location>
        <begin position="221"/>
        <end position="244"/>
    </location>
</feature>
<dbReference type="GO" id="GO:0042277">
    <property type="term" value="F:peptide binding"/>
    <property type="evidence" value="ECO:0007669"/>
    <property type="project" value="TreeGrafter"/>
</dbReference>
<feature type="transmembrane region" description="Helical" evidence="10">
    <location>
        <begin position="112"/>
        <end position="136"/>
    </location>
</feature>
<keyword evidence="13" id="KW-1185">Reference proteome</keyword>
<comment type="similarity">
    <text evidence="9">Belongs to the G-protein coupled receptor 1 family.</text>
</comment>
<feature type="domain" description="G-protein coupled receptors family 1 profile" evidence="11">
    <location>
        <begin position="17"/>
        <end position="200"/>
    </location>
</feature>
<organism evidence="14">
    <name type="scientific">Thelazia callipaeda</name>
    <name type="common">Oriental eyeworm</name>
    <name type="synonym">Parasitic nematode</name>
    <dbReference type="NCBI Taxonomy" id="103827"/>
    <lineage>
        <taxon>Eukaryota</taxon>
        <taxon>Metazoa</taxon>
        <taxon>Ecdysozoa</taxon>
        <taxon>Nematoda</taxon>
        <taxon>Chromadorea</taxon>
        <taxon>Rhabditida</taxon>
        <taxon>Spirurina</taxon>
        <taxon>Spiruromorpha</taxon>
        <taxon>Thelazioidea</taxon>
        <taxon>Thelaziidae</taxon>
        <taxon>Thelazia</taxon>
    </lineage>
</organism>
<proteinExistence type="inferred from homology"/>
<dbReference type="WBParaSite" id="TCLT_0000840501-mRNA-1">
    <property type="protein sequence ID" value="TCLT_0000840501-mRNA-1"/>
    <property type="gene ID" value="TCLT_0000840501"/>
</dbReference>
<evidence type="ECO:0000313" key="14">
    <source>
        <dbReference type="WBParaSite" id="TCLT_0000840501-mRNA-1"/>
    </source>
</evidence>
<dbReference type="Proteomes" id="UP000276776">
    <property type="component" value="Unassembled WGS sequence"/>
</dbReference>
<feature type="transmembrane region" description="Helical" evidence="10">
    <location>
        <begin position="162"/>
        <end position="181"/>
    </location>
</feature>
<dbReference type="SUPFAM" id="SSF81321">
    <property type="entry name" value="Family A G protein-coupled receptor-like"/>
    <property type="match status" value="1"/>
</dbReference>
<dbReference type="Gene3D" id="1.20.1070.10">
    <property type="entry name" value="Rhodopsin 7-helix transmembrane proteins"/>
    <property type="match status" value="1"/>
</dbReference>
<dbReference type="EMBL" id="UYYF01004626">
    <property type="protein sequence ID" value="VDN05950.1"/>
    <property type="molecule type" value="Genomic_DNA"/>
</dbReference>
<evidence type="ECO:0000256" key="4">
    <source>
        <dbReference type="ARBA" id="ARBA00022989"/>
    </source>
</evidence>
<evidence type="ECO:0000256" key="1">
    <source>
        <dbReference type="ARBA" id="ARBA00004651"/>
    </source>
</evidence>
<evidence type="ECO:0000259" key="11">
    <source>
        <dbReference type="PROSITE" id="PS50262"/>
    </source>
</evidence>
<dbReference type="GO" id="GO:0005886">
    <property type="term" value="C:plasma membrane"/>
    <property type="evidence" value="ECO:0007669"/>
    <property type="project" value="UniProtKB-SubCell"/>
</dbReference>
<name>A0A0N5D5W0_THECL</name>
<feature type="transmembrane region" description="Helical" evidence="10">
    <location>
        <begin position="82"/>
        <end position="100"/>
    </location>
</feature>
<dbReference type="PANTHER" id="PTHR24229">
    <property type="entry name" value="NEUROPEPTIDES RECEPTOR"/>
    <property type="match status" value="1"/>
</dbReference>
<dbReference type="OrthoDB" id="6076970at2759"/>
<keyword evidence="3 9" id="KW-0812">Transmembrane</keyword>
<dbReference type="GO" id="GO:0004930">
    <property type="term" value="F:G protein-coupled receptor activity"/>
    <property type="evidence" value="ECO:0007669"/>
    <property type="project" value="UniProtKB-KW"/>
</dbReference>